<comment type="cofactor">
    <cofactor evidence="2">
        <name>Mn(2+)</name>
        <dbReference type="ChEBI" id="CHEBI:29035"/>
    </cofactor>
</comment>
<evidence type="ECO:0000256" key="10">
    <source>
        <dbReference type="ARBA" id="ARBA00022801"/>
    </source>
</evidence>
<dbReference type="Pfam" id="PF01408">
    <property type="entry name" value="GFO_IDH_MocA"/>
    <property type="match status" value="1"/>
</dbReference>
<keyword evidence="9" id="KW-0479">Metal-binding</keyword>
<comment type="caution">
    <text evidence="17">The sequence shown here is derived from an EMBL/GenBank/DDBJ whole genome shotgun (WGS) entry which is preliminary data.</text>
</comment>
<dbReference type="InterPro" id="IPR004104">
    <property type="entry name" value="Gfo/Idh/MocA-like_OxRdtase_C"/>
</dbReference>
<dbReference type="eggNOG" id="KOG3197">
    <property type="taxonomic scope" value="Eukaryota"/>
</dbReference>
<dbReference type="InterPro" id="IPR000683">
    <property type="entry name" value="Gfo/Idh/MocA-like_OxRdtase_N"/>
</dbReference>
<comment type="catalytic activity">
    <reaction evidence="1">
        <text>a 2'-deoxyribonucleoside 5'-phosphate + H2O = a 2'-deoxyribonucleoside + phosphate</text>
        <dbReference type="Rhea" id="RHEA:36167"/>
        <dbReference type="ChEBI" id="CHEBI:15377"/>
        <dbReference type="ChEBI" id="CHEBI:18274"/>
        <dbReference type="ChEBI" id="CHEBI:43474"/>
        <dbReference type="ChEBI" id="CHEBI:65317"/>
        <dbReference type="EC" id="3.1.3.89"/>
    </reaction>
</comment>
<dbReference type="InterPro" id="IPR036291">
    <property type="entry name" value="NAD(P)-bd_dom_sf"/>
</dbReference>
<dbReference type="STRING" id="1445577.A0A010SA82"/>
<dbReference type="SUPFAM" id="SSF109604">
    <property type="entry name" value="HD-domain/PDEase-like"/>
    <property type="match status" value="1"/>
</dbReference>
<dbReference type="GO" id="GO:0002953">
    <property type="term" value="F:5'-deoxynucleotidase activity"/>
    <property type="evidence" value="ECO:0007669"/>
    <property type="project" value="UniProtKB-EC"/>
</dbReference>
<evidence type="ECO:0000256" key="11">
    <source>
        <dbReference type="ARBA" id="ARBA00022842"/>
    </source>
</evidence>
<comment type="similarity">
    <text evidence="6">Belongs to the HDDC2 family.</text>
</comment>
<dbReference type="Pfam" id="PF13023">
    <property type="entry name" value="HD_3"/>
    <property type="match status" value="1"/>
</dbReference>
<evidence type="ECO:0000256" key="6">
    <source>
        <dbReference type="ARBA" id="ARBA00009999"/>
    </source>
</evidence>
<protein>
    <recommendedName>
        <fullName evidence="8">5'-deoxynucleotidase</fullName>
        <ecNumber evidence="8">3.1.3.89</ecNumber>
    </recommendedName>
</protein>
<dbReference type="EMBL" id="JARH01000363">
    <property type="protein sequence ID" value="EXF81653.1"/>
    <property type="molecule type" value="Genomic_DNA"/>
</dbReference>
<evidence type="ECO:0000256" key="12">
    <source>
        <dbReference type="ARBA" id="ARBA00023285"/>
    </source>
</evidence>
<comment type="function">
    <text evidence="5">Catalyzes the dephosphorylation of the nucleoside 5'-monophosphates deoxyadenosine monophosphate (dAMP), deoxycytidine monophosphate (dCMP), deoxyguanosine monophosphate (dGMP) and deoxythymidine monophosphate (dTMP).</text>
</comment>
<evidence type="ECO:0000313" key="17">
    <source>
        <dbReference type="EMBL" id="EXF81653.1"/>
    </source>
</evidence>
<feature type="domain" description="Gfo/Idh/MocA-like oxidoreductase C-terminal" evidence="15">
    <location>
        <begin position="138"/>
        <end position="348"/>
    </location>
</feature>
<keyword evidence="10" id="KW-0378">Hydrolase</keyword>
<keyword evidence="18" id="KW-1185">Reference proteome</keyword>
<dbReference type="InterPro" id="IPR006674">
    <property type="entry name" value="HD_domain"/>
</dbReference>
<dbReference type="GO" id="GO:0046872">
    <property type="term" value="F:metal ion binding"/>
    <property type="evidence" value="ECO:0007669"/>
    <property type="project" value="UniProtKB-KW"/>
</dbReference>
<feature type="compositionally biased region" description="Basic and acidic residues" evidence="13">
    <location>
        <begin position="702"/>
        <end position="716"/>
    </location>
</feature>
<evidence type="ECO:0000259" key="14">
    <source>
        <dbReference type="Pfam" id="PF01408"/>
    </source>
</evidence>
<organism evidence="17 18">
    <name type="scientific">Colletotrichum fioriniae PJ7</name>
    <dbReference type="NCBI Taxonomy" id="1445577"/>
    <lineage>
        <taxon>Eukaryota</taxon>
        <taxon>Fungi</taxon>
        <taxon>Dikarya</taxon>
        <taxon>Ascomycota</taxon>
        <taxon>Pezizomycotina</taxon>
        <taxon>Sordariomycetes</taxon>
        <taxon>Hypocreomycetidae</taxon>
        <taxon>Glomerellales</taxon>
        <taxon>Glomerellaceae</taxon>
        <taxon>Colletotrichum</taxon>
        <taxon>Colletotrichum acutatum species complex</taxon>
    </lineage>
</organism>
<dbReference type="GO" id="GO:0005737">
    <property type="term" value="C:cytoplasm"/>
    <property type="evidence" value="ECO:0007669"/>
    <property type="project" value="TreeGrafter"/>
</dbReference>
<evidence type="ECO:0000256" key="3">
    <source>
        <dbReference type="ARBA" id="ARBA00001941"/>
    </source>
</evidence>
<evidence type="ECO:0000256" key="4">
    <source>
        <dbReference type="ARBA" id="ARBA00001946"/>
    </source>
</evidence>
<evidence type="ECO:0000256" key="2">
    <source>
        <dbReference type="ARBA" id="ARBA00001936"/>
    </source>
</evidence>
<dbReference type="SUPFAM" id="SSF55347">
    <property type="entry name" value="Glyceraldehyde-3-phosphate dehydrogenase-like, C-terminal domain"/>
    <property type="match status" value="1"/>
</dbReference>
<feature type="region of interest" description="Disordered" evidence="13">
    <location>
        <begin position="690"/>
        <end position="716"/>
    </location>
</feature>
<keyword evidence="11" id="KW-0460">Magnesium</keyword>
<gene>
    <name evidence="17" type="ORF">CFIO01_03857</name>
</gene>
<comment type="subunit">
    <text evidence="7">Homodimer.</text>
</comment>
<evidence type="ECO:0000256" key="7">
    <source>
        <dbReference type="ARBA" id="ARBA00011738"/>
    </source>
</evidence>
<dbReference type="OrthoDB" id="446809at2759"/>
<dbReference type="FunFam" id="1.10.3210.10:FF:000011">
    <property type="entry name" value="HD domain-containing protein 2"/>
    <property type="match status" value="1"/>
</dbReference>
<accession>A0A010SA82</accession>
<name>A0A010SA82_9PEZI</name>
<dbReference type="Gene3D" id="3.40.50.720">
    <property type="entry name" value="NAD(P)-binding Rossmann-like Domain"/>
    <property type="match status" value="1"/>
</dbReference>
<feature type="domain" description="HD" evidence="16">
    <location>
        <begin position="507"/>
        <end position="666"/>
    </location>
</feature>
<evidence type="ECO:0000256" key="8">
    <source>
        <dbReference type="ARBA" id="ARBA00012964"/>
    </source>
</evidence>
<dbReference type="EC" id="3.1.3.89" evidence="8"/>
<evidence type="ECO:0000256" key="9">
    <source>
        <dbReference type="ARBA" id="ARBA00022723"/>
    </source>
</evidence>
<dbReference type="HOGENOM" id="CLU_385869_0_0_1"/>
<comment type="cofactor">
    <cofactor evidence="3">
        <name>Co(2+)</name>
        <dbReference type="ChEBI" id="CHEBI:48828"/>
    </cofactor>
</comment>
<evidence type="ECO:0000259" key="15">
    <source>
        <dbReference type="Pfam" id="PF02894"/>
    </source>
</evidence>
<dbReference type="KEGG" id="cfj:CFIO01_03857"/>
<proteinExistence type="inferred from homology"/>
<keyword evidence="12" id="KW-0170">Cobalt</keyword>
<dbReference type="Gene3D" id="3.30.360.10">
    <property type="entry name" value="Dihydrodipicolinate Reductase, domain 2"/>
    <property type="match status" value="1"/>
</dbReference>
<comment type="cofactor">
    <cofactor evidence="4">
        <name>Mg(2+)</name>
        <dbReference type="ChEBI" id="CHEBI:18420"/>
    </cofactor>
</comment>
<sequence>MTSHQGKISFAIIGTGLIGPRHARTVVQSPDAELIAVVDPAPAGAQLAAELNVAHHTSVGDLLQSEHVPQAAIVCTPNHTHVAVSKQLSSGGVHVLVEKPISSDIPSGTELLSHLQTTKVKTLVGHHRRFNPYIISTKKILDSGTLGKIIAINGLWTTYKPGIYFEAPTEWRQGKDGGVVLINAIHEIDLLHHLLGPITRVHAEKTTSQRGHEAEEGAALTIRFKSGVVGTFLISDNVPSPYNFEAGTGENPLIPKTGQNFYQIFGSEGSLSVPDLSIWSYKGTNKSWHSEMAREKLAVEDGIPFELQLAHFCRVIQGKESPSCSPQAGLAALIVCQAIKDALEANSTIDIPDYDLPVPLVSFRFLIFHASASDLALGSIRHFSASNGPRDNCLASRRPPTLSLHSACFAPLHEKAILSQSSSPKREQTYYNAPYTSPSASTIMSSAAPHGTNSASSANGEVDIKNLGHVETPKVQGTWTVEKALEISPGTAGPADAGSPLPYFHLIERLKTTKREGWRRFGIARGESIADHMYRMSLLSMLAPPALAPRLDLARCMKMCLIHDMAESLVGDITPVDGVAKPEKNRREAETMDYITKNLLGSVYGGIPGAEIREIWQEYEDSQTLNSHYVHDLDKMELLLQMMEYEKRGQGKLDLGEFAYVATKFMLPETKEWADALLKEREHFWGTQQHVHGEDGIEGGVQEDRRQQQDDYYERK</sequence>
<dbReference type="AlphaFoldDB" id="A0A010SA82"/>
<evidence type="ECO:0000313" key="18">
    <source>
        <dbReference type="Proteomes" id="UP000020467"/>
    </source>
</evidence>
<dbReference type="Gene3D" id="1.10.3210.10">
    <property type="entry name" value="Hypothetical protein af1432"/>
    <property type="match status" value="1"/>
</dbReference>
<evidence type="ECO:0000256" key="1">
    <source>
        <dbReference type="ARBA" id="ARBA00001638"/>
    </source>
</evidence>
<feature type="domain" description="Gfo/Idh/MocA-like oxidoreductase N-terminal" evidence="14">
    <location>
        <begin position="9"/>
        <end position="126"/>
    </location>
</feature>
<evidence type="ECO:0000256" key="5">
    <source>
        <dbReference type="ARBA" id="ARBA00004074"/>
    </source>
</evidence>
<evidence type="ECO:0000259" key="16">
    <source>
        <dbReference type="Pfam" id="PF13023"/>
    </source>
</evidence>
<reference evidence="17 18" key="1">
    <citation type="submission" date="2014-02" db="EMBL/GenBank/DDBJ databases">
        <title>The genome sequence of Colletotrichum fioriniae PJ7.</title>
        <authorList>
            <person name="Baroncelli R."/>
            <person name="Thon M.R."/>
        </authorList>
    </citation>
    <scope>NUCLEOTIDE SEQUENCE [LARGE SCALE GENOMIC DNA]</scope>
    <source>
        <strain evidence="17 18">PJ7</strain>
    </source>
</reference>
<dbReference type="Proteomes" id="UP000020467">
    <property type="component" value="Unassembled WGS sequence"/>
</dbReference>
<dbReference type="SUPFAM" id="SSF51735">
    <property type="entry name" value="NAD(P)-binding Rossmann-fold domains"/>
    <property type="match status" value="1"/>
</dbReference>
<dbReference type="InterPro" id="IPR039356">
    <property type="entry name" value="YfbR/HDDC2"/>
</dbReference>
<dbReference type="GO" id="GO:0000166">
    <property type="term" value="F:nucleotide binding"/>
    <property type="evidence" value="ECO:0007669"/>
    <property type="project" value="InterPro"/>
</dbReference>
<evidence type="ECO:0000256" key="13">
    <source>
        <dbReference type="SAM" id="MobiDB-lite"/>
    </source>
</evidence>
<dbReference type="PANTHER" id="PTHR11845">
    <property type="entry name" value="5'-DEOXYNUCLEOTIDASE HDDC2"/>
    <property type="match status" value="1"/>
</dbReference>
<dbReference type="GO" id="GO:0009159">
    <property type="term" value="P:deoxyribonucleoside monophosphate catabolic process"/>
    <property type="evidence" value="ECO:0007669"/>
    <property type="project" value="UniProtKB-ARBA"/>
</dbReference>
<dbReference type="PANTHER" id="PTHR11845:SF13">
    <property type="entry name" value="5'-DEOXYNUCLEOTIDASE HDDC2"/>
    <property type="match status" value="1"/>
</dbReference>
<dbReference type="Pfam" id="PF02894">
    <property type="entry name" value="GFO_IDH_MocA_C"/>
    <property type="match status" value="1"/>
</dbReference>